<dbReference type="AlphaFoldDB" id="A0A484CMD4"/>
<organism evidence="1 2">
    <name type="scientific">Perca flavescens</name>
    <name type="common">American yellow perch</name>
    <name type="synonym">Morone flavescens</name>
    <dbReference type="NCBI Taxonomy" id="8167"/>
    <lineage>
        <taxon>Eukaryota</taxon>
        <taxon>Metazoa</taxon>
        <taxon>Chordata</taxon>
        <taxon>Craniata</taxon>
        <taxon>Vertebrata</taxon>
        <taxon>Euteleostomi</taxon>
        <taxon>Actinopterygii</taxon>
        <taxon>Neopterygii</taxon>
        <taxon>Teleostei</taxon>
        <taxon>Neoteleostei</taxon>
        <taxon>Acanthomorphata</taxon>
        <taxon>Eupercaria</taxon>
        <taxon>Perciformes</taxon>
        <taxon>Percoidei</taxon>
        <taxon>Percidae</taxon>
        <taxon>Percinae</taxon>
        <taxon>Perca</taxon>
    </lineage>
</organism>
<protein>
    <submittedName>
        <fullName evidence="1">Uncharacterized protein</fullName>
    </submittedName>
</protein>
<proteinExistence type="predicted"/>
<comment type="caution">
    <text evidence="1">The sequence shown here is derived from an EMBL/GenBank/DDBJ whole genome shotgun (WGS) entry which is preliminary data.</text>
</comment>
<dbReference type="Proteomes" id="UP000295070">
    <property type="component" value="Chromosome 15"/>
</dbReference>
<gene>
    <name evidence="1" type="ORF">EPR50_G00161000</name>
</gene>
<evidence type="ECO:0000313" key="1">
    <source>
        <dbReference type="EMBL" id="TDH03235.1"/>
    </source>
</evidence>
<accession>A0A484CMD4</accession>
<name>A0A484CMD4_PERFV</name>
<sequence>MLRKRFIRIPRATPHLVLHCQKSQSSTSRWLRPDSRLASPEGESCSWEISKLVIADTGRNSSGSASEGRRLI</sequence>
<evidence type="ECO:0000313" key="2">
    <source>
        <dbReference type="Proteomes" id="UP000295070"/>
    </source>
</evidence>
<keyword evidence="2" id="KW-1185">Reference proteome</keyword>
<dbReference type="EMBL" id="SCKG01000015">
    <property type="protein sequence ID" value="TDH03235.1"/>
    <property type="molecule type" value="Genomic_DNA"/>
</dbReference>
<reference evidence="1 2" key="1">
    <citation type="submission" date="2019-01" db="EMBL/GenBank/DDBJ databases">
        <title>A chromosome-scale genome assembly of the yellow perch, Perca flavescens.</title>
        <authorList>
            <person name="Feron R."/>
            <person name="Morvezen R."/>
            <person name="Bestin A."/>
            <person name="Haffray P."/>
            <person name="Klopp C."/>
            <person name="Zahm M."/>
            <person name="Cabau C."/>
            <person name="Roques C."/>
            <person name="Donnadieu C."/>
            <person name="Bouchez O."/>
            <person name="Christie M."/>
            <person name="Larson W."/>
            <person name="Guiguen Y."/>
        </authorList>
    </citation>
    <scope>NUCLEOTIDE SEQUENCE [LARGE SCALE GENOMIC DNA]</scope>
    <source>
        <strain evidence="1">YP-PL-M2</strain>
        <tissue evidence="1">Blood</tissue>
    </source>
</reference>